<dbReference type="PROSITE" id="PS50102">
    <property type="entry name" value="RRM"/>
    <property type="match status" value="1"/>
</dbReference>
<feature type="domain" description="RRM" evidence="4">
    <location>
        <begin position="51"/>
        <end position="129"/>
    </location>
</feature>
<dbReference type="Proteomes" id="UP000026962">
    <property type="component" value="Chromosome 1"/>
</dbReference>
<keyword evidence="6" id="KW-1185">Reference proteome</keyword>
<evidence type="ECO:0000256" key="3">
    <source>
        <dbReference type="SAM" id="MobiDB-lite"/>
    </source>
</evidence>
<dbReference type="InterPro" id="IPR035979">
    <property type="entry name" value="RBD_domain_sf"/>
</dbReference>
<evidence type="ECO:0000256" key="2">
    <source>
        <dbReference type="PROSITE-ProRule" id="PRU00176"/>
    </source>
</evidence>
<reference evidence="5" key="2">
    <citation type="submission" date="2018-05" db="EMBL/GenBank/DDBJ databases">
        <title>OpunRS2 (Oryza punctata Reference Sequence Version 2).</title>
        <authorList>
            <person name="Zhang J."/>
            <person name="Kudrna D."/>
            <person name="Lee S."/>
            <person name="Talag J."/>
            <person name="Welchert J."/>
            <person name="Wing R.A."/>
        </authorList>
    </citation>
    <scope>NUCLEOTIDE SEQUENCE [LARGE SCALE GENOMIC DNA]</scope>
</reference>
<dbReference type="AlphaFoldDB" id="A0A0E0JSN4"/>
<sequence>MAARALLSRLRFAPLSHHHLHHRYLDRALSAAAPPPDDSPPPPHPPPPSNSKLFVAGLSWSADERSLTDAFSSFGTVTEVRIMYDKNSGRSRGFGFVHFSNEYEAKCAKDAMDGKVMLGRPLRISFALDKVRGAPVVVPRLSTVSEMKAPSNGAKLSVPKKMLGVSLCRDHRVRAPGCCHVKFRQTSQTKPDQINIYLV</sequence>
<keyword evidence="1 2" id="KW-0694">RNA-binding</keyword>
<dbReference type="SMART" id="SM00360">
    <property type="entry name" value="RRM"/>
    <property type="match status" value="1"/>
</dbReference>
<feature type="compositionally biased region" description="Pro residues" evidence="3">
    <location>
        <begin position="33"/>
        <end position="49"/>
    </location>
</feature>
<evidence type="ECO:0000259" key="4">
    <source>
        <dbReference type="PROSITE" id="PS50102"/>
    </source>
</evidence>
<reference evidence="5" key="1">
    <citation type="submission" date="2015-04" db="UniProtKB">
        <authorList>
            <consortium name="EnsemblPlants"/>
        </authorList>
    </citation>
    <scope>IDENTIFICATION</scope>
</reference>
<dbReference type="Pfam" id="PF00076">
    <property type="entry name" value="RRM_1"/>
    <property type="match status" value="1"/>
</dbReference>
<dbReference type="Gene3D" id="3.30.70.330">
    <property type="match status" value="1"/>
</dbReference>
<name>A0A0E0JSN4_ORYPU</name>
<evidence type="ECO:0000313" key="6">
    <source>
        <dbReference type="Proteomes" id="UP000026962"/>
    </source>
</evidence>
<dbReference type="EnsemblPlants" id="OPUNC01G40350.2">
    <property type="protein sequence ID" value="OPUNC01G40350.2"/>
    <property type="gene ID" value="OPUNC01G40350"/>
</dbReference>
<evidence type="ECO:0000256" key="1">
    <source>
        <dbReference type="ARBA" id="ARBA00022884"/>
    </source>
</evidence>
<protein>
    <recommendedName>
        <fullName evidence="4">RRM domain-containing protein</fullName>
    </recommendedName>
</protein>
<dbReference type="InterPro" id="IPR012677">
    <property type="entry name" value="Nucleotide-bd_a/b_plait_sf"/>
</dbReference>
<proteinExistence type="predicted"/>
<evidence type="ECO:0000313" key="5">
    <source>
        <dbReference type="EnsemblPlants" id="OPUNC01G40350.2"/>
    </source>
</evidence>
<dbReference type="HOGENOM" id="CLU_118800_0_0_1"/>
<dbReference type="GO" id="GO:0003723">
    <property type="term" value="F:RNA binding"/>
    <property type="evidence" value="ECO:0007669"/>
    <property type="project" value="UniProtKB-UniRule"/>
</dbReference>
<organism evidence="5">
    <name type="scientific">Oryza punctata</name>
    <name type="common">Red rice</name>
    <dbReference type="NCBI Taxonomy" id="4537"/>
    <lineage>
        <taxon>Eukaryota</taxon>
        <taxon>Viridiplantae</taxon>
        <taxon>Streptophyta</taxon>
        <taxon>Embryophyta</taxon>
        <taxon>Tracheophyta</taxon>
        <taxon>Spermatophyta</taxon>
        <taxon>Magnoliopsida</taxon>
        <taxon>Liliopsida</taxon>
        <taxon>Poales</taxon>
        <taxon>Poaceae</taxon>
        <taxon>BOP clade</taxon>
        <taxon>Oryzoideae</taxon>
        <taxon>Oryzeae</taxon>
        <taxon>Oryzinae</taxon>
        <taxon>Oryza</taxon>
    </lineage>
</organism>
<dbReference type="SUPFAM" id="SSF54928">
    <property type="entry name" value="RNA-binding domain, RBD"/>
    <property type="match status" value="1"/>
</dbReference>
<dbReference type="Gramene" id="OPUNC01G40350.2">
    <property type="protein sequence ID" value="OPUNC01G40350.2"/>
    <property type="gene ID" value="OPUNC01G40350"/>
</dbReference>
<dbReference type="InterPro" id="IPR048289">
    <property type="entry name" value="RRM2_NsCP33-like"/>
</dbReference>
<dbReference type="InterPro" id="IPR000504">
    <property type="entry name" value="RRM_dom"/>
</dbReference>
<dbReference type="PANTHER" id="PTHR48027">
    <property type="entry name" value="HETEROGENEOUS NUCLEAR RIBONUCLEOPROTEIN 87F-RELATED"/>
    <property type="match status" value="1"/>
</dbReference>
<accession>A0A0E0JSN4</accession>
<dbReference type="CDD" id="cd21608">
    <property type="entry name" value="RRM2_NsCP33_like"/>
    <property type="match status" value="1"/>
</dbReference>
<feature type="region of interest" description="Disordered" evidence="3">
    <location>
        <begin position="30"/>
        <end position="50"/>
    </location>
</feature>
<dbReference type="InterPro" id="IPR052462">
    <property type="entry name" value="SLIRP/GR-RBP-like"/>
</dbReference>